<dbReference type="RefSeq" id="WP_005623173.1">
    <property type="nucleotide sequence ID" value="NZ_AMRA01000003.1"/>
</dbReference>
<dbReference type="InterPro" id="IPR008136">
    <property type="entry name" value="CinA_C"/>
</dbReference>
<accession>K5BHR4</accession>
<organism evidence="1 2">
    <name type="scientific">Mycolicibacterium hassiacum (strain DSM 44199 / CIP 105218 / JCM 12690 / 3849)</name>
    <name type="common">Mycobacterium hassiacum</name>
    <dbReference type="NCBI Taxonomy" id="1122247"/>
    <lineage>
        <taxon>Bacteria</taxon>
        <taxon>Bacillati</taxon>
        <taxon>Actinomycetota</taxon>
        <taxon>Actinomycetes</taxon>
        <taxon>Mycobacteriales</taxon>
        <taxon>Mycobacteriaceae</taxon>
        <taxon>Mycolicibacterium</taxon>
    </lineage>
</organism>
<proteinExistence type="predicted"/>
<evidence type="ECO:0000313" key="1">
    <source>
        <dbReference type="EMBL" id="EKF25912.1"/>
    </source>
</evidence>
<dbReference type="SUPFAM" id="SSF142433">
    <property type="entry name" value="CinA-like"/>
    <property type="match status" value="1"/>
</dbReference>
<dbReference type="NCBIfam" id="TIGR00199">
    <property type="entry name" value="PncC_domain"/>
    <property type="match status" value="1"/>
</dbReference>
<reference evidence="1 2" key="1">
    <citation type="journal article" date="2012" name="J. Bacteriol.">
        <title>Genome sequence of Mycobacterium hassiacum DSM 44199, a rare source of heat-stable mycobacterial proteins.</title>
        <authorList>
            <person name="Tiago I."/>
            <person name="Maranha A."/>
            <person name="Mendes V."/>
            <person name="Alarico S."/>
            <person name="Moynihan P.J."/>
            <person name="Clarke A.J."/>
            <person name="Macedo-Ribeiro S."/>
            <person name="Pereira P.J."/>
            <person name="Empadinhas N."/>
        </authorList>
    </citation>
    <scope>NUCLEOTIDE SEQUENCE [LARGE SCALE GENOMIC DNA]</scope>
    <source>
        <strain evidence="2">DSM 44199 / CIP 105218 / JCM 12690 / 3849</strain>
    </source>
</reference>
<dbReference type="EMBL" id="AMRA01000003">
    <property type="protein sequence ID" value="EKF25912.1"/>
    <property type="molecule type" value="Genomic_DNA"/>
</dbReference>
<dbReference type="InterPro" id="IPR036653">
    <property type="entry name" value="CinA-like_C"/>
</dbReference>
<evidence type="ECO:0000313" key="2">
    <source>
        <dbReference type="Proteomes" id="UP000006265"/>
    </source>
</evidence>
<dbReference type="eggNOG" id="COG1546">
    <property type="taxonomic scope" value="Bacteria"/>
</dbReference>
<sequence>MSTLFDEAIRSAASRVIAAAADAGLRVATVETVTGGLLAAALTETPGASKVFEKGFVLYHSDAKATGLGADPGLAATHGAVSAPVTAALAEGLREHSGADVGVAVTGYAGPTGGNDRDPVGTVYLAGFRRGGTAAGERSVFGGDRLAVRLAAVQAALTRLAELIDQERVDR</sequence>
<keyword evidence="2" id="KW-1185">Reference proteome</keyword>
<gene>
    <name evidence="1" type="ORF">C731_0062</name>
</gene>
<comment type="caution">
    <text evidence="1">The sequence shown here is derived from an EMBL/GenBank/DDBJ whole genome shotgun (WGS) entry which is preliminary data.</text>
</comment>
<dbReference type="Pfam" id="PF02464">
    <property type="entry name" value="CinA"/>
    <property type="match status" value="1"/>
</dbReference>
<dbReference type="AlphaFoldDB" id="K5BHR4"/>
<protein>
    <submittedName>
        <fullName evidence="1">Competence/damage-inducible CinA C-terminal domain protein</fullName>
    </submittedName>
</protein>
<dbReference type="PATRIC" id="fig|1122247.3.peg.57"/>
<dbReference type="Proteomes" id="UP000006265">
    <property type="component" value="Unassembled WGS sequence"/>
</dbReference>
<dbReference type="Gene3D" id="3.90.950.20">
    <property type="entry name" value="CinA-like"/>
    <property type="match status" value="1"/>
</dbReference>
<dbReference type="STRING" id="1122247.GCA_000379865_00734"/>
<name>K5BHR4_MYCHD</name>